<accession>A0A841D5U9</accession>
<organism evidence="2 3">
    <name type="scientific">Planomonospora venezuelensis</name>
    <dbReference type="NCBI Taxonomy" id="1999"/>
    <lineage>
        <taxon>Bacteria</taxon>
        <taxon>Bacillati</taxon>
        <taxon>Actinomycetota</taxon>
        <taxon>Actinomycetes</taxon>
        <taxon>Streptosporangiales</taxon>
        <taxon>Streptosporangiaceae</taxon>
        <taxon>Planomonospora</taxon>
    </lineage>
</organism>
<gene>
    <name evidence="2" type="ORF">FHS22_003119</name>
</gene>
<dbReference type="InterPro" id="IPR027417">
    <property type="entry name" value="P-loop_NTPase"/>
</dbReference>
<dbReference type="Pfam" id="PF13401">
    <property type="entry name" value="AAA_22"/>
    <property type="match status" value="1"/>
</dbReference>
<dbReference type="Proteomes" id="UP000562352">
    <property type="component" value="Unassembled WGS sequence"/>
</dbReference>
<dbReference type="InterPro" id="IPR011990">
    <property type="entry name" value="TPR-like_helical_dom_sf"/>
</dbReference>
<proteinExistence type="predicted"/>
<reference evidence="2 3" key="1">
    <citation type="submission" date="2020-08" db="EMBL/GenBank/DDBJ databases">
        <title>Genomic Encyclopedia of Type Strains, Phase III (KMG-III): the genomes of soil and plant-associated and newly described type strains.</title>
        <authorList>
            <person name="Whitman W."/>
        </authorList>
    </citation>
    <scope>NUCLEOTIDE SEQUENCE [LARGE SCALE GENOMIC DNA]</scope>
    <source>
        <strain evidence="2 3">CECT 3303</strain>
    </source>
</reference>
<sequence>MGADVFVGRQTELADICGLLGRARHVTLTGPAGAGKSRLALRLAETLERDSPGYVHIVDLSEAPDDLRSLTRMIADAVGVRGRPGIPVMTSLIAELAAGRGLLVLDGCDRVAAAAGILVDRLLWSVDGLRVLVTGRQRLGFPREQAYPIGPLPVADAVDLLVTLAGDGLGGADPAEVCRRLDNLPLAIELAAADPAGLSADPDGLHGSFAVSHELCDHAERLVWARMSVFSEGFDAEAAQYVCAGGELTGPQVLDALLALTDRSVLDQEKDGPGVRYRLLGTVRRFGAARLDELGESLATRHRHRDFFLGLSARAAEGWRSDPLGWYRRLVPDLDNLYQAIEHCYARPGDRRKGLELVAHLWYLWVCCGRYAIGDDLLRRGLEGETEPGPERLKALWLHAWMSIQRGDLDHAEHTLAACTTATGDWDATAYLSHFRAHIAVARGEVGEAMRLIKEARSGHRSSGDIFPGFLPTYIVVANVLMLAERHEEAVSVLHEGRELCGSCGDYWTRARLDLLLAQAEHLLGNVAAATASAREALRGARLFDDGISLTEGIETFAVIAENDGDDALATVLLAAAAAGRRAGTLVSRSPLLADLLERSEARLRGRTDEKEYERLVELGQAACLGTAVEYALQGVVESPGGPEPED</sequence>
<dbReference type="Pfam" id="PF25872">
    <property type="entry name" value="HTH_77"/>
    <property type="match status" value="1"/>
</dbReference>
<dbReference type="GO" id="GO:0016887">
    <property type="term" value="F:ATP hydrolysis activity"/>
    <property type="evidence" value="ECO:0007669"/>
    <property type="project" value="InterPro"/>
</dbReference>
<evidence type="ECO:0000313" key="3">
    <source>
        <dbReference type="Proteomes" id="UP000562352"/>
    </source>
</evidence>
<feature type="domain" description="AAA+ ATPase" evidence="1">
    <location>
        <begin position="22"/>
        <end position="169"/>
    </location>
</feature>
<dbReference type="PANTHER" id="PTHR47691">
    <property type="entry name" value="REGULATOR-RELATED"/>
    <property type="match status" value="1"/>
</dbReference>
<protein>
    <submittedName>
        <fullName evidence="2">Putative ATPase</fullName>
    </submittedName>
</protein>
<keyword evidence="3" id="KW-1185">Reference proteome</keyword>
<dbReference type="InterPro" id="IPR058852">
    <property type="entry name" value="HTH_77"/>
</dbReference>
<dbReference type="Gene3D" id="1.25.40.10">
    <property type="entry name" value="Tetratricopeptide repeat domain"/>
    <property type="match status" value="1"/>
</dbReference>
<dbReference type="SMART" id="SM00382">
    <property type="entry name" value="AAA"/>
    <property type="match status" value="1"/>
</dbReference>
<dbReference type="RefSeq" id="WP_184942253.1">
    <property type="nucleotide sequence ID" value="NZ_BAAAWZ010000001.1"/>
</dbReference>
<dbReference type="CDD" id="cd02019">
    <property type="entry name" value="NK"/>
    <property type="match status" value="1"/>
</dbReference>
<dbReference type="EMBL" id="JACHJJ010000009">
    <property type="protein sequence ID" value="MBB5963837.1"/>
    <property type="molecule type" value="Genomic_DNA"/>
</dbReference>
<dbReference type="SUPFAM" id="SSF48452">
    <property type="entry name" value="TPR-like"/>
    <property type="match status" value="1"/>
</dbReference>
<dbReference type="Gene3D" id="3.40.50.300">
    <property type="entry name" value="P-loop containing nucleotide triphosphate hydrolases"/>
    <property type="match status" value="1"/>
</dbReference>
<comment type="caution">
    <text evidence="2">The sequence shown here is derived from an EMBL/GenBank/DDBJ whole genome shotgun (WGS) entry which is preliminary data.</text>
</comment>
<dbReference type="InterPro" id="IPR003593">
    <property type="entry name" value="AAA+_ATPase"/>
</dbReference>
<dbReference type="PANTHER" id="PTHR47691:SF3">
    <property type="entry name" value="HTH-TYPE TRANSCRIPTIONAL REGULATOR RV0890C-RELATED"/>
    <property type="match status" value="1"/>
</dbReference>
<name>A0A841D5U9_PLAVE</name>
<dbReference type="InterPro" id="IPR049945">
    <property type="entry name" value="AAA_22"/>
</dbReference>
<evidence type="ECO:0000259" key="1">
    <source>
        <dbReference type="SMART" id="SM00382"/>
    </source>
</evidence>
<dbReference type="SUPFAM" id="SSF52540">
    <property type="entry name" value="P-loop containing nucleoside triphosphate hydrolases"/>
    <property type="match status" value="1"/>
</dbReference>
<evidence type="ECO:0000313" key="2">
    <source>
        <dbReference type="EMBL" id="MBB5963837.1"/>
    </source>
</evidence>
<dbReference type="AlphaFoldDB" id="A0A841D5U9"/>